<comment type="caution">
    <text evidence="6">The sequence shown here is derived from an EMBL/GenBank/DDBJ whole genome shotgun (WGS) entry which is preliminary data.</text>
</comment>
<dbReference type="Gene3D" id="3.90.226.10">
    <property type="entry name" value="2-enoyl-CoA Hydratase, Chain A, domain 1"/>
    <property type="match status" value="1"/>
</dbReference>
<dbReference type="InterPro" id="IPR004635">
    <property type="entry name" value="Pept_S49_SppA"/>
</dbReference>
<dbReference type="NCBIfam" id="TIGR00706">
    <property type="entry name" value="SppA_dom"/>
    <property type="match status" value="1"/>
</dbReference>
<dbReference type="InterPro" id="IPR047272">
    <property type="entry name" value="S49_SppA_C"/>
</dbReference>
<evidence type="ECO:0000256" key="4">
    <source>
        <dbReference type="ARBA" id="ARBA00022825"/>
    </source>
</evidence>
<dbReference type="EMBL" id="JAACAK010000067">
    <property type="protein sequence ID" value="NIR75198.1"/>
    <property type="molecule type" value="Genomic_DNA"/>
</dbReference>
<accession>A0AAE5CC08</accession>
<proteinExistence type="inferred from homology"/>
<dbReference type="GO" id="GO:0004252">
    <property type="term" value="F:serine-type endopeptidase activity"/>
    <property type="evidence" value="ECO:0007669"/>
    <property type="project" value="InterPro"/>
</dbReference>
<evidence type="ECO:0000313" key="7">
    <source>
        <dbReference type="Proteomes" id="UP000702544"/>
    </source>
</evidence>
<organism evidence="6 7">
    <name type="scientific">Candidatus Kutchimonas denitrificans</name>
    <dbReference type="NCBI Taxonomy" id="3056748"/>
    <lineage>
        <taxon>Bacteria</taxon>
        <taxon>Pseudomonadati</taxon>
        <taxon>Gemmatimonadota</taxon>
        <taxon>Gemmatimonadia</taxon>
        <taxon>Candidatus Palauibacterales</taxon>
        <taxon>Candidatus Palauibacteraceae</taxon>
        <taxon>Candidatus Kutchimonas</taxon>
    </lineage>
</organism>
<dbReference type="PRINTS" id="PR00127">
    <property type="entry name" value="CLPPROTEASEP"/>
</dbReference>
<evidence type="ECO:0000313" key="6">
    <source>
        <dbReference type="EMBL" id="NIR75198.1"/>
    </source>
</evidence>
<dbReference type="InterPro" id="IPR001907">
    <property type="entry name" value="ClpP"/>
</dbReference>
<dbReference type="Gene3D" id="6.20.330.10">
    <property type="match status" value="1"/>
</dbReference>
<protein>
    <submittedName>
        <fullName evidence="6">Signal peptide peptidase SppA</fullName>
    </submittedName>
</protein>
<keyword evidence="4" id="KW-0720">Serine protease</keyword>
<comment type="similarity">
    <text evidence="1">Belongs to the peptidase S49 family.</text>
</comment>
<evidence type="ECO:0000256" key="3">
    <source>
        <dbReference type="ARBA" id="ARBA00022801"/>
    </source>
</evidence>
<dbReference type="PANTHER" id="PTHR42987:SF4">
    <property type="entry name" value="PROTEASE SOHB-RELATED"/>
    <property type="match status" value="1"/>
</dbReference>
<keyword evidence="3" id="KW-0378">Hydrolase</keyword>
<sequence length="292" mass="31484">MFTAGLALVVHTARPGDGIAVLARDRIAVLPLRGMITADHRALRQLRDFREDASVKGYVLWVNSPGGEVAASQSLYRQLSELRDDGYPVVASIGSVGASGAYYAALGADTILTLPGSLVGSIGVLMEFPNYRELLDKIGLDMEIVKSSEHKDIGSPYRSVSEEERALLQVVVDDVYMQFVEAIVEEREIPRDSVLKVADGRILSGRLALEYGLVDGEGDLVDAIAAAGNMAGLGPEPRTVMREERRVTWLDLVSSASRWIASGGEAAAALREAIAGGAIEPGPRLLYLFRYR</sequence>
<dbReference type="AlphaFoldDB" id="A0AAE5CC08"/>
<dbReference type="SUPFAM" id="SSF52096">
    <property type="entry name" value="ClpP/crotonase"/>
    <property type="match status" value="1"/>
</dbReference>
<gene>
    <name evidence="6" type="primary">sppA</name>
    <name evidence="6" type="ORF">GWO12_08815</name>
</gene>
<dbReference type="GO" id="GO:0006508">
    <property type="term" value="P:proteolysis"/>
    <property type="evidence" value="ECO:0007669"/>
    <property type="project" value="UniProtKB-KW"/>
</dbReference>
<reference evidence="6 7" key="1">
    <citation type="submission" date="2020-01" db="EMBL/GenBank/DDBJ databases">
        <title>Genomes assembled from Gulf of Kutch pelagic sediment metagenomes.</title>
        <authorList>
            <person name="Chandrashekar M."/>
            <person name="Mahajan M.S."/>
            <person name="Dave K.J."/>
            <person name="Vatsa P."/>
            <person name="Nathani N.M."/>
        </authorList>
    </citation>
    <scope>NUCLEOTIDE SEQUENCE [LARGE SCALE GENOMIC DNA]</scope>
    <source>
        <strain evidence="6">KS3-K002</strain>
    </source>
</reference>
<dbReference type="PANTHER" id="PTHR42987">
    <property type="entry name" value="PEPTIDASE S49"/>
    <property type="match status" value="1"/>
</dbReference>
<dbReference type="Pfam" id="PF01343">
    <property type="entry name" value="Peptidase_S49"/>
    <property type="match status" value="1"/>
</dbReference>
<evidence type="ECO:0000256" key="1">
    <source>
        <dbReference type="ARBA" id="ARBA00008683"/>
    </source>
</evidence>
<dbReference type="InterPro" id="IPR002142">
    <property type="entry name" value="Peptidase_S49"/>
</dbReference>
<name>A0AAE5CC08_9BACT</name>
<evidence type="ECO:0000256" key="2">
    <source>
        <dbReference type="ARBA" id="ARBA00022670"/>
    </source>
</evidence>
<dbReference type="CDD" id="cd07023">
    <property type="entry name" value="S49_Sppa_N_C"/>
    <property type="match status" value="1"/>
</dbReference>
<dbReference type="GO" id="GO:0004176">
    <property type="term" value="F:ATP-dependent peptidase activity"/>
    <property type="evidence" value="ECO:0007669"/>
    <property type="project" value="InterPro"/>
</dbReference>
<dbReference type="Proteomes" id="UP000702544">
    <property type="component" value="Unassembled WGS sequence"/>
</dbReference>
<dbReference type="InterPro" id="IPR029045">
    <property type="entry name" value="ClpP/crotonase-like_dom_sf"/>
</dbReference>
<evidence type="ECO:0000259" key="5">
    <source>
        <dbReference type="Pfam" id="PF01343"/>
    </source>
</evidence>
<keyword evidence="2" id="KW-0645">Protease</keyword>
<feature type="domain" description="Peptidase S49" evidence="5">
    <location>
        <begin position="82"/>
        <end position="231"/>
    </location>
</feature>